<sequence length="71" mass="7978">MKKFKFNPLAAPRAVARFLARADAALAPLIGLGDYEGYLRHFRSAHPDEVPLSRAEFFRAMQDSKAKNVKC</sequence>
<keyword evidence="2" id="KW-1185">Reference proteome</keyword>
<dbReference type="InterPro" id="IPR007423">
    <property type="entry name" value="Sel_put"/>
</dbReference>
<gene>
    <name evidence="1" type="ORF">CAMGR0001_2514</name>
</gene>
<evidence type="ECO:0008006" key="3">
    <source>
        <dbReference type="Google" id="ProtNLM"/>
    </source>
</evidence>
<dbReference type="OrthoDB" id="9814284at2"/>
<dbReference type="Pfam" id="PF04328">
    <property type="entry name" value="Sel_put"/>
    <property type="match status" value="1"/>
</dbReference>
<dbReference type="NCBIfam" id="NF033934">
    <property type="entry name" value="KCU-star"/>
    <property type="match status" value="1"/>
</dbReference>
<evidence type="ECO:0000313" key="1">
    <source>
        <dbReference type="EMBL" id="EEV18503.1"/>
    </source>
</evidence>
<comment type="caution">
    <text evidence="1">The sequence shown here is derived from an EMBL/GenBank/DDBJ whole genome shotgun (WGS) entry which is preliminary data.</text>
</comment>
<name>C8PEM5_9BACT</name>
<accession>C8PEM5</accession>
<dbReference type="Proteomes" id="UP000005709">
    <property type="component" value="Unassembled WGS sequence"/>
</dbReference>
<proteinExistence type="predicted"/>
<protein>
    <recommendedName>
        <fullName evidence="3">YbdD/YjiX family protein</fullName>
    </recommendedName>
</protein>
<dbReference type="AlphaFoldDB" id="C8PEM5"/>
<reference evidence="1 2" key="1">
    <citation type="submission" date="2009-07" db="EMBL/GenBank/DDBJ databases">
        <authorList>
            <person name="Madupu R."/>
            <person name="Sebastian Y."/>
            <person name="Durkin A.S."/>
            <person name="Torralba M."/>
            <person name="Methe B."/>
            <person name="Sutton G.G."/>
            <person name="Strausberg R.L."/>
            <person name="Nelson K.E."/>
        </authorList>
    </citation>
    <scope>NUCLEOTIDE SEQUENCE [LARGE SCALE GENOMIC DNA]</scope>
    <source>
        <strain evidence="1 2">RM3268</strain>
    </source>
</reference>
<evidence type="ECO:0000313" key="2">
    <source>
        <dbReference type="Proteomes" id="UP000005709"/>
    </source>
</evidence>
<dbReference type="EMBL" id="ACYG01000009">
    <property type="protein sequence ID" value="EEV18503.1"/>
    <property type="molecule type" value="Genomic_DNA"/>
</dbReference>
<dbReference type="RefSeq" id="WP_005869506.1">
    <property type="nucleotide sequence ID" value="NZ_ACYG01000009.1"/>
</dbReference>
<organism evidence="1 2">
    <name type="scientific">Campylobacter gracilis RM3268</name>
    <dbReference type="NCBI Taxonomy" id="553220"/>
    <lineage>
        <taxon>Bacteria</taxon>
        <taxon>Pseudomonadati</taxon>
        <taxon>Campylobacterota</taxon>
        <taxon>Epsilonproteobacteria</taxon>
        <taxon>Campylobacterales</taxon>
        <taxon>Campylobacteraceae</taxon>
        <taxon>Campylobacter</taxon>
    </lineage>
</organism>